<evidence type="ECO:0000313" key="1">
    <source>
        <dbReference type="EMBL" id="KAI0034611.1"/>
    </source>
</evidence>
<comment type="caution">
    <text evidence="1">The sequence shown here is derived from an EMBL/GenBank/DDBJ whole genome shotgun (WGS) entry which is preliminary data.</text>
</comment>
<dbReference type="EMBL" id="MU273497">
    <property type="protein sequence ID" value="KAI0034611.1"/>
    <property type="molecule type" value="Genomic_DNA"/>
</dbReference>
<sequence length="186" mass="19272">MATPTFLTSSSTADPSDPSPSPATVPPSHLSTPRRPRSIKLPDPSPGLVAYYSEISRAIATPHAPPRCKRKASDAEDGPEVDLVSPTPAGKKSKASRFWHFSFSADAVDPAFDTPPFAPFVLPAESTGTANASAGTVPGGADDAAEQDGLADDSPMAVSADVQAPSPPSAVAKQPRSNVLSRQRTW</sequence>
<proteinExistence type="predicted"/>
<gene>
    <name evidence="1" type="ORF">K488DRAFT_83795</name>
</gene>
<reference evidence="1" key="2">
    <citation type="journal article" date="2022" name="New Phytol.">
        <title>Evolutionary transition to the ectomycorrhizal habit in the genomes of a hyperdiverse lineage of mushroom-forming fungi.</title>
        <authorList>
            <person name="Looney B."/>
            <person name="Miyauchi S."/>
            <person name="Morin E."/>
            <person name="Drula E."/>
            <person name="Courty P.E."/>
            <person name="Kohler A."/>
            <person name="Kuo A."/>
            <person name="LaButti K."/>
            <person name="Pangilinan J."/>
            <person name="Lipzen A."/>
            <person name="Riley R."/>
            <person name="Andreopoulos W."/>
            <person name="He G."/>
            <person name="Johnson J."/>
            <person name="Nolan M."/>
            <person name="Tritt A."/>
            <person name="Barry K.W."/>
            <person name="Grigoriev I.V."/>
            <person name="Nagy L.G."/>
            <person name="Hibbett D."/>
            <person name="Henrissat B."/>
            <person name="Matheny P.B."/>
            <person name="Labbe J."/>
            <person name="Martin F.M."/>
        </authorList>
    </citation>
    <scope>NUCLEOTIDE SEQUENCE</scope>
    <source>
        <strain evidence="1">EC-137</strain>
    </source>
</reference>
<reference evidence="1" key="1">
    <citation type="submission" date="2021-02" db="EMBL/GenBank/DDBJ databases">
        <authorList>
            <consortium name="DOE Joint Genome Institute"/>
            <person name="Ahrendt S."/>
            <person name="Looney B.P."/>
            <person name="Miyauchi S."/>
            <person name="Morin E."/>
            <person name="Drula E."/>
            <person name="Courty P.E."/>
            <person name="Chicoki N."/>
            <person name="Fauchery L."/>
            <person name="Kohler A."/>
            <person name="Kuo A."/>
            <person name="Labutti K."/>
            <person name="Pangilinan J."/>
            <person name="Lipzen A."/>
            <person name="Riley R."/>
            <person name="Andreopoulos W."/>
            <person name="He G."/>
            <person name="Johnson J."/>
            <person name="Barry K.W."/>
            <person name="Grigoriev I.V."/>
            <person name="Nagy L."/>
            <person name="Hibbett D."/>
            <person name="Henrissat B."/>
            <person name="Matheny P.B."/>
            <person name="Labbe J."/>
            <person name="Martin F."/>
        </authorList>
    </citation>
    <scope>NUCLEOTIDE SEQUENCE</scope>
    <source>
        <strain evidence="1">EC-137</strain>
    </source>
</reference>
<accession>A0ACB8QTB1</accession>
<protein>
    <submittedName>
        <fullName evidence="1">Uncharacterized protein</fullName>
    </submittedName>
</protein>
<keyword evidence="2" id="KW-1185">Reference proteome</keyword>
<evidence type="ECO:0000313" key="2">
    <source>
        <dbReference type="Proteomes" id="UP000814128"/>
    </source>
</evidence>
<dbReference type="Proteomes" id="UP000814128">
    <property type="component" value="Unassembled WGS sequence"/>
</dbReference>
<name>A0ACB8QTB1_9AGAM</name>
<organism evidence="1 2">
    <name type="scientific">Vararia minispora EC-137</name>
    <dbReference type="NCBI Taxonomy" id="1314806"/>
    <lineage>
        <taxon>Eukaryota</taxon>
        <taxon>Fungi</taxon>
        <taxon>Dikarya</taxon>
        <taxon>Basidiomycota</taxon>
        <taxon>Agaricomycotina</taxon>
        <taxon>Agaricomycetes</taxon>
        <taxon>Russulales</taxon>
        <taxon>Lachnocladiaceae</taxon>
        <taxon>Vararia</taxon>
    </lineage>
</organism>